<feature type="domain" description="NmrA-like" evidence="3">
    <location>
        <begin position="2"/>
        <end position="297"/>
    </location>
</feature>
<protein>
    <submittedName>
        <fullName evidence="4">Nucleoside-diphosphate-sugar epimerase family protein</fullName>
    </submittedName>
</protein>
<dbReference type="STRING" id="879819.A0A0J0XLL8"/>
<evidence type="ECO:0000313" key="4">
    <source>
        <dbReference type="EMBL" id="KLT41985.1"/>
    </source>
</evidence>
<dbReference type="InterPro" id="IPR051164">
    <property type="entry name" value="NmrA-like_oxidored"/>
</dbReference>
<comment type="similarity">
    <text evidence="1">Belongs to the NmrA-type oxidoreductase family.</text>
</comment>
<reference evidence="4 5" key="1">
    <citation type="submission" date="2015-03" db="EMBL/GenBank/DDBJ databases">
        <title>Genomics and transcriptomics of the oil-accumulating basidiomycete yeast T. oleaginosus allow insights into substrate utilization and the diverse evolutionary trajectories of mating systems in fungi.</title>
        <authorList>
            <consortium name="DOE Joint Genome Institute"/>
            <person name="Kourist R."/>
            <person name="Kracht O."/>
            <person name="Bracharz F."/>
            <person name="Lipzen A."/>
            <person name="Nolan M."/>
            <person name="Ohm R."/>
            <person name="Grigoriev I."/>
            <person name="Sun S."/>
            <person name="Heitman J."/>
            <person name="Bruck T."/>
            <person name="Nowrousian M."/>
        </authorList>
    </citation>
    <scope>NUCLEOTIDE SEQUENCE [LARGE SCALE GENOMIC DNA]</scope>
    <source>
        <strain evidence="4 5">IBC0246</strain>
    </source>
</reference>
<dbReference type="InterPro" id="IPR008030">
    <property type="entry name" value="NmrA-like"/>
</dbReference>
<dbReference type="InterPro" id="IPR036291">
    <property type="entry name" value="NAD(P)-bd_dom_sf"/>
</dbReference>
<dbReference type="PANTHER" id="PTHR42748">
    <property type="entry name" value="NITROGEN METABOLITE REPRESSION PROTEIN NMRA FAMILY MEMBER"/>
    <property type="match status" value="1"/>
</dbReference>
<keyword evidence="5" id="KW-1185">Reference proteome</keyword>
<keyword evidence="2" id="KW-0521">NADP</keyword>
<dbReference type="EMBL" id="KQ087210">
    <property type="protein sequence ID" value="KLT41985.1"/>
    <property type="molecule type" value="Genomic_DNA"/>
</dbReference>
<dbReference type="GO" id="GO:0005634">
    <property type="term" value="C:nucleus"/>
    <property type="evidence" value="ECO:0007669"/>
    <property type="project" value="TreeGrafter"/>
</dbReference>
<evidence type="ECO:0000313" key="5">
    <source>
        <dbReference type="Proteomes" id="UP000053611"/>
    </source>
</evidence>
<dbReference type="AlphaFoldDB" id="A0A0J0XLL8"/>
<dbReference type="Proteomes" id="UP000053611">
    <property type="component" value="Unassembled WGS sequence"/>
</dbReference>
<gene>
    <name evidence="4" type="ORF">CC85DRAFT_285917</name>
</gene>
<dbReference type="Pfam" id="PF05368">
    <property type="entry name" value="NmrA"/>
    <property type="match status" value="1"/>
</dbReference>
<dbReference type="PANTHER" id="PTHR42748:SF25">
    <property type="entry name" value="NMRA FAMILY PROTEIN"/>
    <property type="match status" value="1"/>
</dbReference>
<organism evidence="4 5">
    <name type="scientific">Cutaneotrichosporon oleaginosum</name>
    <dbReference type="NCBI Taxonomy" id="879819"/>
    <lineage>
        <taxon>Eukaryota</taxon>
        <taxon>Fungi</taxon>
        <taxon>Dikarya</taxon>
        <taxon>Basidiomycota</taxon>
        <taxon>Agaricomycotina</taxon>
        <taxon>Tremellomycetes</taxon>
        <taxon>Trichosporonales</taxon>
        <taxon>Trichosporonaceae</taxon>
        <taxon>Cutaneotrichosporon</taxon>
    </lineage>
</organism>
<proteinExistence type="inferred from homology"/>
<dbReference type="Gene3D" id="3.90.25.10">
    <property type="entry name" value="UDP-galactose 4-epimerase, domain 1"/>
    <property type="match status" value="1"/>
</dbReference>
<sequence length="312" mass="34119">MTRPILVTGATGKQGGAVVQALLAKPDDMVVLAVTRNPDSAAAQKLAARGVKLVKGDLDDVPALFDAARAASPTGTVWGVFSVQPTSLNTDPVNLASNPEVKQGVALIDEALRAGVTHFVYSSVDRGGDQSWDTMTDVPHFRTKAFIEAHLRDATKDSKMSWSILRPAIFFENMTPDLTGRVVLTSVRDVMRKPMPWVATEDIGFFAALQMREHAKWAGKALSLGGEPIAWTDIDRVFRNVTGAPPPTTYSFIAAGMRWALADLGKMFAWFNDGGYRTDSAELKRLHPGMMDLEQWLRTRSAWKTESKKESS</sequence>
<dbReference type="GeneID" id="28983916"/>
<accession>A0A0J0XLL8</accession>
<name>A0A0J0XLL8_9TREE</name>
<evidence type="ECO:0000256" key="2">
    <source>
        <dbReference type="ARBA" id="ARBA00022857"/>
    </source>
</evidence>
<evidence type="ECO:0000259" key="3">
    <source>
        <dbReference type="Pfam" id="PF05368"/>
    </source>
</evidence>
<evidence type="ECO:0000256" key="1">
    <source>
        <dbReference type="ARBA" id="ARBA00006328"/>
    </source>
</evidence>
<dbReference type="SUPFAM" id="SSF51735">
    <property type="entry name" value="NAD(P)-binding Rossmann-fold domains"/>
    <property type="match status" value="1"/>
</dbReference>
<dbReference type="OrthoDB" id="9997102at2759"/>
<dbReference type="RefSeq" id="XP_018278476.1">
    <property type="nucleotide sequence ID" value="XM_018423313.1"/>
</dbReference>
<dbReference type="CDD" id="cd05251">
    <property type="entry name" value="NmrA_like_SDR_a"/>
    <property type="match status" value="1"/>
</dbReference>
<dbReference type="Gene3D" id="3.40.50.720">
    <property type="entry name" value="NAD(P)-binding Rossmann-like Domain"/>
    <property type="match status" value="1"/>
</dbReference>